<reference evidence="2 3" key="1">
    <citation type="submission" date="2024-04" db="EMBL/GenBank/DDBJ databases">
        <authorList>
            <person name="Fracassetti M."/>
        </authorList>
    </citation>
    <scope>NUCLEOTIDE SEQUENCE [LARGE SCALE GENOMIC DNA]</scope>
</reference>
<protein>
    <submittedName>
        <fullName evidence="2">Uncharacterized protein</fullName>
    </submittedName>
</protein>
<dbReference type="EMBL" id="OZ034820">
    <property type="protein sequence ID" value="CAL1404018.1"/>
    <property type="molecule type" value="Genomic_DNA"/>
</dbReference>
<organism evidence="2 3">
    <name type="scientific">Linum trigynum</name>
    <dbReference type="NCBI Taxonomy" id="586398"/>
    <lineage>
        <taxon>Eukaryota</taxon>
        <taxon>Viridiplantae</taxon>
        <taxon>Streptophyta</taxon>
        <taxon>Embryophyta</taxon>
        <taxon>Tracheophyta</taxon>
        <taxon>Spermatophyta</taxon>
        <taxon>Magnoliopsida</taxon>
        <taxon>eudicotyledons</taxon>
        <taxon>Gunneridae</taxon>
        <taxon>Pentapetalae</taxon>
        <taxon>rosids</taxon>
        <taxon>fabids</taxon>
        <taxon>Malpighiales</taxon>
        <taxon>Linaceae</taxon>
        <taxon>Linum</taxon>
    </lineage>
</organism>
<dbReference type="Proteomes" id="UP001497516">
    <property type="component" value="Chromosome 7"/>
</dbReference>
<sequence length="75" mass="7878">MSTTAPAPVNEKSSRCFRLFFTLKRKGGGPGRPAEWSTYCTLFSFRCGATALSAPAGGTKLPPSLSGRGQPSRGL</sequence>
<keyword evidence="3" id="KW-1185">Reference proteome</keyword>
<proteinExistence type="predicted"/>
<evidence type="ECO:0000313" key="2">
    <source>
        <dbReference type="EMBL" id="CAL1404018.1"/>
    </source>
</evidence>
<feature type="region of interest" description="Disordered" evidence="1">
    <location>
        <begin position="53"/>
        <end position="75"/>
    </location>
</feature>
<gene>
    <name evidence="2" type="ORF">LTRI10_LOCUS43906</name>
</gene>
<evidence type="ECO:0000313" key="3">
    <source>
        <dbReference type="Proteomes" id="UP001497516"/>
    </source>
</evidence>
<name>A0AAV2G2M2_9ROSI</name>
<evidence type="ECO:0000256" key="1">
    <source>
        <dbReference type="SAM" id="MobiDB-lite"/>
    </source>
</evidence>
<accession>A0AAV2G2M2</accession>
<dbReference type="AlphaFoldDB" id="A0AAV2G2M2"/>